<evidence type="ECO:0000259" key="7">
    <source>
        <dbReference type="Pfam" id="PF16320"/>
    </source>
</evidence>
<dbReference type="SUPFAM" id="SSF54736">
    <property type="entry name" value="ClpS-like"/>
    <property type="match status" value="1"/>
</dbReference>
<evidence type="ECO:0000313" key="9">
    <source>
        <dbReference type="Proteomes" id="UP000199771"/>
    </source>
</evidence>
<organism evidence="8 9">
    <name type="scientific">Fontimonas thermophila</name>
    <dbReference type="NCBI Taxonomy" id="1076937"/>
    <lineage>
        <taxon>Bacteria</taxon>
        <taxon>Pseudomonadati</taxon>
        <taxon>Pseudomonadota</taxon>
        <taxon>Gammaproteobacteria</taxon>
        <taxon>Nevskiales</taxon>
        <taxon>Nevskiaceae</taxon>
        <taxon>Fontimonas</taxon>
    </lineage>
</organism>
<dbReference type="InterPro" id="IPR036235">
    <property type="entry name" value="Ribosomal_bL12_oligo_N_sf"/>
</dbReference>
<dbReference type="GO" id="GO:0003735">
    <property type="term" value="F:structural constituent of ribosome"/>
    <property type="evidence" value="ECO:0007669"/>
    <property type="project" value="InterPro"/>
</dbReference>
<dbReference type="NCBIfam" id="TIGR00855">
    <property type="entry name" value="L12"/>
    <property type="match status" value="1"/>
</dbReference>
<feature type="domain" description="Large ribosomal subunit protein bL12 oligomerization" evidence="7">
    <location>
        <begin position="4"/>
        <end position="52"/>
    </location>
</feature>
<comment type="similarity">
    <text evidence="1 4">Belongs to the bacterial ribosomal protein bL12 family.</text>
</comment>
<dbReference type="Gene3D" id="3.30.1390.10">
    <property type="match status" value="1"/>
</dbReference>
<dbReference type="InterPro" id="IPR013823">
    <property type="entry name" value="Ribosomal_bL12_C"/>
</dbReference>
<evidence type="ECO:0000256" key="5">
    <source>
        <dbReference type="SAM" id="MobiDB-lite"/>
    </source>
</evidence>
<dbReference type="FunFam" id="3.30.1390.10:FF:000001">
    <property type="entry name" value="50S ribosomal protein L7/L12"/>
    <property type="match status" value="1"/>
</dbReference>
<dbReference type="Gene3D" id="1.20.5.710">
    <property type="entry name" value="Single helix bin"/>
    <property type="match status" value="1"/>
</dbReference>
<feature type="domain" description="Large ribosomal subunit protein bL12 C-terminal" evidence="6">
    <location>
        <begin position="61"/>
        <end position="128"/>
    </location>
</feature>
<reference evidence="8 9" key="1">
    <citation type="submission" date="2016-10" db="EMBL/GenBank/DDBJ databases">
        <authorList>
            <person name="de Groot N.N."/>
        </authorList>
    </citation>
    <scope>NUCLEOTIDE SEQUENCE [LARGE SCALE GENOMIC DNA]</scope>
    <source>
        <strain evidence="8 9">DSM 23609</strain>
    </source>
</reference>
<dbReference type="GO" id="GO:0022625">
    <property type="term" value="C:cytosolic large ribosomal subunit"/>
    <property type="evidence" value="ECO:0007669"/>
    <property type="project" value="TreeGrafter"/>
</dbReference>
<dbReference type="InterPro" id="IPR000206">
    <property type="entry name" value="Ribosomal_bL12"/>
</dbReference>
<dbReference type="RefSeq" id="WP_091533672.1">
    <property type="nucleotide sequence ID" value="NZ_FOOC01000007.1"/>
</dbReference>
<evidence type="ECO:0000256" key="1">
    <source>
        <dbReference type="ARBA" id="ARBA00007197"/>
    </source>
</evidence>
<dbReference type="AlphaFoldDB" id="A0A1I2JEM9"/>
<name>A0A1I2JEM9_9GAMM</name>
<evidence type="ECO:0000256" key="3">
    <source>
        <dbReference type="ARBA" id="ARBA00023274"/>
    </source>
</evidence>
<dbReference type="Pfam" id="PF00542">
    <property type="entry name" value="Ribosomal_L12"/>
    <property type="match status" value="1"/>
</dbReference>
<dbReference type="OrthoDB" id="9811748at2"/>
<protein>
    <recommendedName>
        <fullName evidence="4">Large ribosomal subunit protein bL12</fullName>
    </recommendedName>
</protein>
<comment type="function">
    <text evidence="4">Forms part of the ribosomal stalk which helps the ribosome interact with GTP-bound translation factors. Is thus essential for accurate translation.</text>
</comment>
<dbReference type="EMBL" id="FOOC01000007">
    <property type="protein sequence ID" value="SFF52548.1"/>
    <property type="molecule type" value="Genomic_DNA"/>
</dbReference>
<dbReference type="PANTHER" id="PTHR45987">
    <property type="entry name" value="39S RIBOSOMAL PROTEIN L12"/>
    <property type="match status" value="1"/>
</dbReference>
<keyword evidence="9" id="KW-1185">Reference proteome</keyword>
<dbReference type="InterPro" id="IPR008932">
    <property type="entry name" value="Ribosomal_bL12_oligo"/>
</dbReference>
<feature type="region of interest" description="Disordered" evidence="5">
    <location>
        <begin position="102"/>
        <end position="128"/>
    </location>
</feature>
<keyword evidence="3 4" id="KW-0687">Ribonucleoprotein</keyword>
<dbReference type="GO" id="GO:0006412">
    <property type="term" value="P:translation"/>
    <property type="evidence" value="ECO:0007669"/>
    <property type="project" value="UniProtKB-UniRule"/>
</dbReference>
<dbReference type="PANTHER" id="PTHR45987:SF4">
    <property type="entry name" value="LARGE RIBOSOMAL SUBUNIT PROTEIN BL12M"/>
    <property type="match status" value="1"/>
</dbReference>
<sequence length="128" mass="13221">MAATKEEILDAIANMSVMDVVELVKMMEEKFGVTAAAPVAVAAAGPAAAAAAAPAEEKTEFTVVLASIDAAKKVGVIKVVRELTGLGLKEAKDLVEGAPQTVKEGVDKKTAEDMKKKLEEAGGKVELK</sequence>
<dbReference type="InterPro" id="IPR014719">
    <property type="entry name" value="Ribosomal_bL12_C/ClpS-like"/>
</dbReference>
<keyword evidence="2 4" id="KW-0689">Ribosomal protein</keyword>
<dbReference type="SUPFAM" id="SSF48300">
    <property type="entry name" value="Ribosomal protein L7/12, oligomerisation (N-terminal) domain"/>
    <property type="match status" value="1"/>
</dbReference>
<evidence type="ECO:0000313" key="8">
    <source>
        <dbReference type="EMBL" id="SFF52548.1"/>
    </source>
</evidence>
<comment type="subunit">
    <text evidence="4">Homodimer. Part of the ribosomal stalk of the 50S ribosomal subunit. Forms a multimeric L10(L12)X complex, where L10 forms an elongated spine to which 2 to 4 L12 dimers bind in a sequential fashion. Binds GTP-bound translation factors.</text>
</comment>
<dbReference type="CDD" id="cd00387">
    <property type="entry name" value="Ribosomal_L7_L12"/>
    <property type="match status" value="1"/>
</dbReference>
<evidence type="ECO:0000256" key="4">
    <source>
        <dbReference type="HAMAP-Rule" id="MF_00368"/>
    </source>
</evidence>
<dbReference type="GO" id="GO:0003729">
    <property type="term" value="F:mRNA binding"/>
    <property type="evidence" value="ECO:0007669"/>
    <property type="project" value="TreeGrafter"/>
</dbReference>
<proteinExistence type="inferred from homology"/>
<dbReference type="HAMAP" id="MF_00368">
    <property type="entry name" value="Ribosomal_bL12"/>
    <property type="match status" value="1"/>
</dbReference>
<dbReference type="STRING" id="1076937.SAMN04488120_1078"/>
<accession>A0A1I2JEM9</accession>
<feature type="compositionally biased region" description="Basic and acidic residues" evidence="5">
    <location>
        <begin position="104"/>
        <end position="128"/>
    </location>
</feature>
<evidence type="ECO:0000256" key="2">
    <source>
        <dbReference type="ARBA" id="ARBA00022980"/>
    </source>
</evidence>
<gene>
    <name evidence="4" type="primary">rplL</name>
    <name evidence="8" type="ORF">SAMN04488120_1078</name>
</gene>
<dbReference type="Proteomes" id="UP000199771">
    <property type="component" value="Unassembled WGS sequence"/>
</dbReference>
<evidence type="ECO:0000259" key="6">
    <source>
        <dbReference type="Pfam" id="PF00542"/>
    </source>
</evidence>
<dbReference type="Pfam" id="PF16320">
    <property type="entry name" value="Ribosomal_L12_N"/>
    <property type="match status" value="1"/>
</dbReference>